<dbReference type="Proteomes" id="UP000537326">
    <property type="component" value="Unassembled WGS sequence"/>
</dbReference>
<dbReference type="EMBL" id="JACBZI010000001">
    <property type="protein sequence ID" value="NYI12199.1"/>
    <property type="molecule type" value="Genomic_DNA"/>
</dbReference>
<keyword evidence="11" id="KW-1185">Reference proteome</keyword>
<proteinExistence type="predicted"/>
<keyword evidence="3" id="KW-0597">Phosphoprotein</keyword>
<dbReference type="PANTHER" id="PTHR44936">
    <property type="entry name" value="SENSOR PROTEIN CREC"/>
    <property type="match status" value="1"/>
</dbReference>
<dbReference type="RefSeq" id="WP_179532781.1">
    <property type="nucleotide sequence ID" value="NZ_BAAAPP010000001.1"/>
</dbReference>
<dbReference type="AlphaFoldDB" id="A0A7Y9YJJ6"/>
<keyword evidence="4" id="KW-0808">Transferase</keyword>
<dbReference type="InterPro" id="IPR050980">
    <property type="entry name" value="2C_sensor_his_kinase"/>
</dbReference>
<dbReference type="Gene3D" id="3.30.565.10">
    <property type="entry name" value="Histidine kinase-like ATPase, C-terminal domain"/>
    <property type="match status" value="1"/>
</dbReference>
<dbReference type="InterPro" id="IPR005467">
    <property type="entry name" value="His_kinase_dom"/>
</dbReference>
<comment type="caution">
    <text evidence="10">The sequence shown here is derived from an EMBL/GenBank/DDBJ whole genome shotgun (WGS) entry which is preliminary data.</text>
</comment>
<organism evidence="10 11">
    <name type="scientific">Nocardioides marinus</name>
    <dbReference type="NCBI Taxonomy" id="374514"/>
    <lineage>
        <taxon>Bacteria</taxon>
        <taxon>Bacillati</taxon>
        <taxon>Actinomycetota</taxon>
        <taxon>Actinomycetes</taxon>
        <taxon>Propionibacteriales</taxon>
        <taxon>Nocardioidaceae</taxon>
        <taxon>Nocardioides</taxon>
    </lineage>
</organism>
<dbReference type="InterPro" id="IPR003594">
    <property type="entry name" value="HATPase_dom"/>
</dbReference>
<evidence type="ECO:0000259" key="9">
    <source>
        <dbReference type="PROSITE" id="PS50109"/>
    </source>
</evidence>
<dbReference type="Pfam" id="PF02518">
    <property type="entry name" value="HATPase_c"/>
    <property type="match status" value="1"/>
</dbReference>
<comment type="catalytic activity">
    <reaction evidence="1">
        <text>ATP + protein L-histidine = ADP + protein N-phospho-L-histidine.</text>
        <dbReference type="EC" id="2.7.13.3"/>
    </reaction>
</comment>
<evidence type="ECO:0000256" key="4">
    <source>
        <dbReference type="ARBA" id="ARBA00022679"/>
    </source>
</evidence>
<evidence type="ECO:0000256" key="7">
    <source>
        <dbReference type="SAM" id="MobiDB-lite"/>
    </source>
</evidence>
<accession>A0A7Y9YJJ6</accession>
<evidence type="ECO:0000256" key="1">
    <source>
        <dbReference type="ARBA" id="ARBA00000085"/>
    </source>
</evidence>
<feature type="transmembrane region" description="Helical" evidence="8">
    <location>
        <begin position="12"/>
        <end position="32"/>
    </location>
</feature>
<dbReference type="SUPFAM" id="SSF55874">
    <property type="entry name" value="ATPase domain of HSP90 chaperone/DNA topoisomerase II/histidine kinase"/>
    <property type="match status" value="1"/>
</dbReference>
<sequence length="301" mass="32352">MDTDISQGASRADTYLLTAAVVTWSMVAVAAVSLLTRAEWRGEVLIAVCLATVVLPALALTLVRLRRACRRADADLAELEVVAHRSARALQHDEDRLHELRETCAGVVLSEQLIRSAESRHDQATLARLRSLHDRELDRLQRLLRPAGLGPGRTTFSLREVVEECVGAARLRGVRVQHRWSGTDVQVPGQVREILHVLLENAAAHAPGSPVEVVVGRTGSVATVRVRDRGAGVPPELGDRIFERGTRGPTSSGTGTGLALARRLSEEIGGRLALGAPLPGGGGDFELRVDVRGEACRALEV</sequence>
<evidence type="ECO:0000313" key="10">
    <source>
        <dbReference type="EMBL" id="NYI12199.1"/>
    </source>
</evidence>
<reference evidence="10 11" key="1">
    <citation type="submission" date="2020-07" db="EMBL/GenBank/DDBJ databases">
        <title>Sequencing the genomes of 1000 actinobacteria strains.</title>
        <authorList>
            <person name="Klenk H.-P."/>
        </authorList>
    </citation>
    <scope>NUCLEOTIDE SEQUENCE [LARGE SCALE GENOMIC DNA]</scope>
    <source>
        <strain evidence="10 11">DSM 18248</strain>
    </source>
</reference>
<feature type="compositionally biased region" description="Basic and acidic residues" evidence="7">
    <location>
        <begin position="237"/>
        <end position="246"/>
    </location>
</feature>
<evidence type="ECO:0000256" key="3">
    <source>
        <dbReference type="ARBA" id="ARBA00022553"/>
    </source>
</evidence>
<dbReference type="PRINTS" id="PR00344">
    <property type="entry name" value="BCTRLSENSOR"/>
</dbReference>
<dbReference type="PANTHER" id="PTHR44936:SF9">
    <property type="entry name" value="SENSOR PROTEIN CREC"/>
    <property type="match status" value="1"/>
</dbReference>
<dbReference type="InterPro" id="IPR036890">
    <property type="entry name" value="HATPase_C_sf"/>
</dbReference>
<dbReference type="PROSITE" id="PS50109">
    <property type="entry name" value="HIS_KIN"/>
    <property type="match status" value="1"/>
</dbReference>
<evidence type="ECO:0000256" key="2">
    <source>
        <dbReference type="ARBA" id="ARBA00012438"/>
    </source>
</evidence>
<keyword evidence="6" id="KW-0902">Two-component regulatory system</keyword>
<dbReference type="GO" id="GO:0004673">
    <property type="term" value="F:protein histidine kinase activity"/>
    <property type="evidence" value="ECO:0007669"/>
    <property type="project" value="UniProtKB-EC"/>
</dbReference>
<feature type="transmembrane region" description="Helical" evidence="8">
    <location>
        <begin position="44"/>
        <end position="63"/>
    </location>
</feature>
<dbReference type="InterPro" id="IPR004358">
    <property type="entry name" value="Sig_transdc_His_kin-like_C"/>
</dbReference>
<protein>
    <recommendedName>
        <fullName evidence="2">histidine kinase</fullName>
        <ecNumber evidence="2">2.7.13.3</ecNumber>
    </recommendedName>
</protein>
<keyword evidence="8" id="KW-0812">Transmembrane</keyword>
<evidence type="ECO:0000256" key="8">
    <source>
        <dbReference type="SAM" id="Phobius"/>
    </source>
</evidence>
<evidence type="ECO:0000256" key="5">
    <source>
        <dbReference type="ARBA" id="ARBA00022777"/>
    </source>
</evidence>
<evidence type="ECO:0000313" key="11">
    <source>
        <dbReference type="Proteomes" id="UP000537326"/>
    </source>
</evidence>
<dbReference type="SMART" id="SM00387">
    <property type="entry name" value="HATPase_c"/>
    <property type="match status" value="1"/>
</dbReference>
<name>A0A7Y9YJJ6_9ACTN</name>
<keyword evidence="8" id="KW-1133">Transmembrane helix</keyword>
<keyword evidence="8" id="KW-0472">Membrane</keyword>
<keyword evidence="5 10" id="KW-0418">Kinase</keyword>
<feature type="domain" description="Histidine kinase" evidence="9">
    <location>
        <begin position="95"/>
        <end position="293"/>
    </location>
</feature>
<feature type="region of interest" description="Disordered" evidence="7">
    <location>
        <begin position="235"/>
        <end position="257"/>
    </location>
</feature>
<dbReference type="EC" id="2.7.13.3" evidence="2"/>
<gene>
    <name evidence="10" type="ORF">BKA05_003714</name>
</gene>
<evidence type="ECO:0000256" key="6">
    <source>
        <dbReference type="ARBA" id="ARBA00023012"/>
    </source>
</evidence>
<dbReference type="GO" id="GO:0000160">
    <property type="term" value="P:phosphorelay signal transduction system"/>
    <property type="evidence" value="ECO:0007669"/>
    <property type="project" value="UniProtKB-KW"/>
</dbReference>